<organism evidence="2 3">
    <name type="scientific">Trapa natans</name>
    <name type="common">Water chestnut</name>
    <dbReference type="NCBI Taxonomy" id="22666"/>
    <lineage>
        <taxon>Eukaryota</taxon>
        <taxon>Viridiplantae</taxon>
        <taxon>Streptophyta</taxon>
        <taxon>Embryophyta</taxon>
        <taxon>Tracheophyta</taxon>
        <taxon>Spermatophyta</taxon>
        <taxon>Magnoliopsida</taxon>
        <taxon>eudicotyledons</taxon>
        <taxon>Gunneridae</taxon>
        <taxon>Pentapetalae</taxon>
        <taxon>rosids</taxon>
        <taxon>malvids</taxon>
        <taxon>Myrtales</taxon>
        <taxon>Lythraceae</taxon>
        <taxon>Trapa</taxon>
    </lineage>
</organism>
<gene>
    <name evidence="2" type="ORF">SAY86_025726</name>
</gene>
<feature type="chain" id="PRO_5042900429" evidence="1">
    <location>
        <begin position="30"/>
        <end position="70"/>
    </location>
</feature>
<evidence type="ECO:0000313" key="2">
    <source>
        <dbReference type="EMBL" id="KAK4764636.1"/>
    </source>
</evidence>
<feature type="signal peptide" evidence="1">
    <location>
        <begin position="1"/>
        <end position="29"/>
    </location>
</feature>
<evidence type="ECO:0000256" key="1">
    <source>
        <dbReference type="SAM" id="SignalP"/>
    </source>
</evidence>
<accession>A0AAN7KCZ2</accession>
<keyword evidence="1" id="KW-0732">Signal</keyword>
<protein>
    <submittedName>
        <fullName evidence="2">Uncharacterized protein</fullName>
    </submittedName>
</protein>
<dbReference type="EMBL" id="JAXQNO010000023">
    <property type="protein sequence ID" value="KAK4764636.1"/>
    <property type="molecule type" value="Genomic_DNA"/>
</dbReference>
<dbReference type="PANTHER" id="PTHR36328">
    <property type="entry name" value="TRANSMEMBRANE PROTEIN"/>
    <property type="match status" value="1"/>
</dbReference>
<proteinExistence type="predicted"/>
<keyword evidence="3" id="KW-1185">Reference proteome</keyword>
<dbReference type="Proteomes" id="UP001346149">
    <property type="component" value="Unassembled WGS sequence"/>
</dbReference>
<reference evidence="2 3" key="1">
    <citation type="journal article" date="2023" name="Hortic Res">
        <title>Pangenome of water caltrop reveals structural variations and asymmetric subgenome divergence after allopolyploidization.</title>
        <authorList>
            <person name="Zhang X."/>
            <person name="Chen Y."/>
            <person name="Wang L."/>
            <person name="Yuan Y."/>
            <person name="Fang M."/>
            <person name="Shi L."/>
            <person name="Lu R."/>
            <person name="Comes H.P."/>
            <person name="Ma Y."/>
            <person name="Chen Y."/>
            <person name="Huang G."/>
            <person name="Zhou Y."/>
            <person name="Zheng Z."/>
            <person name="Qiu Y."/>
        </authorList>
    </citation>
    <scope>NUCLEOTIDE SEQUENCE [LARGE SCALE GENOMIC DNA]</scope>
    <source>
        <strain evidence="2">F231</strain>
    </source>
</reference>
<dbReference type="PANTHER" id="PTHR36328:SF7">
    <property type="entry name" value="TRANSMEMBRANE PROTEIN"/>
    <property type="match status" value="1"/>
</dbReference>
<sequence>MAGSRPISIIVSLMILALVLSPAPICVEARLNERVLKDPICPACVCCTPPPPGKCCKCCASPTEPEGGSA</sequence>
<evidence type="ECO:0000313" key="3">
    <source>
        <dbReference type="Proteomes" id="UP001346149"/>
    </source>
</evidence>
<name>A0AAN7KCZ2_TRANT</name>
<comment type="caution">
    <text evidence="2">The sequence shown here is derived from an EMBL/GenBank/DDBJ whole genome shotgun (WGS) entry which is preliminary data.</text>
</comment>
<dbReference type="AlphaFoldDB" id="A0AAN7KCZ2"/>